<keyword evidence="10" id="KW-1185">Reference proteome</keyword>
<dbReference type="EMBL" id="JBHSMQ010000001">
    <property type="protein sequence ID" value="MFC5453615.1"/>
    <property type="molecule type" value="Genomic_DNA"/>
</dbReference>
<name>A0ABW0KJG6_9BACT</name>
<feature type="chain" id="PRO_5045849863" evidence="8">
    <location>
        <begin position="21"/>
        <end position="435"/>
    </location>
</feature>
<keyword evidence="4" id="KW-1134">Transmembrane beta strand</keyword>
<evidence type="ECO:0000256" key="1">
    <source>
        <dbReference type="ARBA" id="ARBA00004442"/>
    </source>
</evidence>
<dbReference type="SUPFAM" id="SSF56954">
    <property type="entry name" value="Outer membrane efflux proteins (OEP)"/>
    <property type="match status" value="1"/>
</dbReference>
<evidence type="ECO:0000256" key="2">
    <source>
        <dbReference type="ARBA" id="ARBA00007613"/>
    </source>
</evidence>
<dbReference type="Proteomes" id="UP001596052">
    <property type="component" value="Unassembled WGS sequence"/>
</dbReference>
<feature type="signal peptide" evidence="8">
    <location>
        <begin position="1"/>
        <end position="20"/>
    </location>
</feature>
<dbReference type="RefSeq" id="WP_377162859.1">
    <property type="nucleotide sequence ID" value="NZ_JBHSMQ010000001.1"/>
</dbReference>
<evidence type="ECO:0000313" key="10">
    <source>
        <dbReference type="Proteomes" id="UP001596052"/>
    </source>
</evidence>
<sequence length="435" mass="47403">MFSIVRHLALAFFAASTLHAAEPAPAFVDLRTVMRLAGANNDEIQLARAKHDEALAESKQAWQRFWPALSIGAGYREHEGRLQDILGNVYNVNKQSYNVGTGVVIDWSPGDIYYSALAAKQRALAAQHLAEKARIDIVTQSVERYYDLLATEAMLTIIAEDLVITEDYGKQLEGAVTAGTAFRADLLRVKSQVSRAKLAIRQGQEQRDLAMAKLAEILRLTPDATLRPAKSDLVPVKMMAGKGVASMISQAQQKRPEVQAASAIHSSMDAEKDRARVAPLIPTVQAGYTAGGLGGGPNVGNQWGNFGSQQDYYLGLGWKIGPGGLFDRQRQKLADAREESAALQTSQVKAAIGREVVEAATRVQSSNDQIKINDEAVDAAEEMTKLAKERQASQVGVVLEYLLAREELTRARQSRVLAVTEYNKAQHALKRAVGQ</sequence>
<keyword evidence="5" id="KW-0812">Transmembrane</keyword>
<keyword evidence="8" id="KW-0732">Signal</keyword>
<comment type="similarity">
    <text evidence="2">Belongs to the outer membrane factor (OMF) (TC 1.B.17) family.</text>
</comment>
<keyword evidence="6" id="KW-0472">Membrane</keyword>
<evidence type="ECO:0000313" key="9">
    <source>
        <dbReference type="EMBL" id="MFC5453615.1"/>
    </source>
</evidence>
<evidence type="ECO:0000256" key="8">
    <source>
        <dbReference type="SAM" id="SignalP"/>
    </source>
</evidence>
<evidence type="ECO:0000256" key="3">
    <source>
        <dbReference type="ARBA" id="ARBA00022448"/>
    </source>
</evidence>
<accession>A0ABW0KJG6</accession>
<dbReference type="Pfam" id="PF02321">
    <property type="entry name" value="OEP"/>
    <property type="match status" value="2"/>
</dbReference>
<organism evidence="9 10">
    <name type="scientific">Prosthecobacter fluviatilis</name>
    <dbReference type="NCBI Taxonomy" id="445931"/>
    <lineage>
        <taxon>Bacteria</taxon>
        <taxon>Pseudomonadati</taxon>
        <taxon>Verrucomicrobiota</taxon>
        <taxon>Verrucomicrobiia</taxon>
        <taxon>Verrucomicrobiales</taxon>
        <taxon>Verrucomicrobiaceae</taxon>
        <taxon>Prosthecobacter</taxon>
    </lineage>
</organism>
<reference evidence="10" key="1">
    <citation type="journal article" date="2019" name="Int. J. Syst. Evol. Microbiol.">
        <title>The Global Catalogue of Microorganisms (GCM) 10K type strain sequencing project: providing services to taxonomists for standard genome sequencing and annotation.</title>
        <authorList>
            <consortium name="The Broad Institute Genomics Platform"/>
            <consortium name="The Broad Institute Genome Sequencing Center for Infectious Disease"/>
            <person name="Wu L."/>
            <person name="Ma J."/>
        </authorList>
    </citation>
    <scope>NUCLEOTIDE SEQUENCE [LARGE SCALE GENOMIC DNA]</scope>
    <source>
        <strain evidence="10">CGMCC 4.1469</strain>
    </source>
</reference>
<evidence type="ECO:0000256" key="7">
    <source>
        <dbReference type="ARBA" id="ARBA00023237"/>
    </source>
</evidence>
<evidence type="ECO:0000256" key="5">
    <source>
        <dbReference type="ARBA" id="ARBA00022692"/>
    </source>
</evidence>
<protein>
    <submittedName>
        <fullName evidence="9">TolC family protein</fullName>
    </submittedName>
</protein>
<evidence type="ECO:0000256" key="6">
    <source>
        <dbReference type="ARBA" id="ARBA00023136"/>
    </source>
</evidence>
<comment type="caution">
    <text evidence="9">The sequence shown here is derived from an EMBL/GenBank/DDBJ whole genome shotgun (WGS) entry which is preliminary data.</text>
</comment>
<comment type="subcellular location">
    <subcellularLocation>
        <location evidence="1">Cell outer membrane</location>
    </subcellularLocation>
</comment>
<keyword evidence="7" id="KW-0998">Cell outer membrane</keyword>
<dbReference type="PANTHER" id="PTHR30026">
    <property type="entry name" value="OUTER MEMBRANE PROTEIN TOLC"/>
    <property type="match status" value="1"/>
</dbReference>
<dbReference type="PANTHER" id="PTHR30026:SF20">
    <property type="entry name" value="OUTER MEMBRANE PROTEIN TOLC"/>
    <property type="match status" value="1"/>
</dbReference>
<dbReference type="InterPro" id="IPR051906">
    <property type="entry name" value="TolC-like"/>
</dbReference>
<gene>
    <name evidence="9" type="ORF">ACFQDI_02005</name>
</gene>
<dbReference type="InterPro" id="IPR003423">
    <property type="entry name" value="OMP_efflux"/>
</dbReference>
<evidence type="ECO:0000256" key="4">
    <source>
        <dbReference type="ARBA" id="ARBA00022452"/>
    </source>
</evidence>
<proteinExistence type="inferred from homology"/>
<keyword evidence="3" id="KW-0813">Transport</keyword>
<dbReference type="Gene3D" id="1.20.1600.10">
    <property type="entry name" value="Outer membrane efflux proteins (OEP)"/>
    <property type="match status" value="1"/>
</dbReference>